<evidence type="ECO:0000313" key="2">
    <source>
        <dbReference type="Proteomes" id="UP001281147"/>
    </source>
</evidence>
<sequence length="74" mass="8292">MREIAEETGLEIEDVQFLTAVNTVFSTGGQHYVTLFMTALAKAGADGAIPEPELRSQHARRMTYVRFFLLYGQP</sequence>
<keyword evidence="2" id="KW-1185">Reference proteome</keyword>
<protein>
    <submittedName>
        <fullName evidence="1">Uncharacterized protein</fullName>
    </submittedName>
</protein>
<reference evidence="1" key="1">
    <citation type="submission" date="2023-07" db="EMBL/GenBank/DDBJ databases">
        <title>Black Yeasts Isolated from many extreme environments.</title>
        <authorList>
            <person name="Coleine C."/>
            <person name="Stajich J.E."/>
            <person name="Selbmann L."/>
        </authorList>
    </citation>
    <scope>NUCLEOTIDE SEQUENCE</scope>
    <source>
        <strain evidence="1">CCFEE 5714</strain>
    </source>
</reference>
<gene>
    <name evidence="1" type="ORF">LTR37_009632</name>
</gene>
<organism evidence="1 2">
    <name type="scientific">Vermiconidia calcicola</name>
    <dbReference type="NCBI Taxonomy" id="1690605"/>
    <lineage>
        <taxon>Eukaryota</taxon>
        <taxon>Fungi</taxon>
        <taxon>Dikarya</taxon>
        <taxon>Ascomycota</taxon>
        <taxon>Pezizomycotina</taxon>
        <taxon>Dothideomycetes</taxon>
        <taxon>Dothideomycetidae</taxon>
        <taxon>Mycosphaerellales</taxon>
        <taxon>Extremaceae</taxon>
        <taxon>Vermiconidia</taxon>
    </lineage>
</organism>
<comment type="caution">
    <text evidence="1">The sequence shown here is derived from an EMBL/GenBank/DDBJ whole genome shotgun (WGS) entry which is preliminary data.</text>
</comment>
<dbReference type="EMBL" id="JAUTXU010000076">
    <property type="protein sequence ID" value="KAK3711453.1"/>
    <property type="molecule type" value="Genomic_DNA"/>
</dbReference>
<accession>A0ACC3N7L2</accession>
<dbReference type="Proteomes" id="UP001281147">
    <property type="component" value="Unassembled WGS sequence"/>
</dbReference>
<name>A0ACC3N7L2_9PEZI</name>
<proteinExistence type="predicted"/>
<evidence type="ECO:0000313" key="1">
    <source>
        <dbReference type="EMBL" id="KAK3711453.1"/>
    </source>
</evidence>